<proteinExistence type="predicted"/>
<evidence type="ECO:0000313" key="1">
    <source>
        <dbReference type="EMBL" id="MBX73826.1"/>
    </source>
</evidence>
<name>A0A2P2R3J0_RHIMU</name>
<reference evidence="1" key="1">
    <citation type="submission" date="2018-02" db="EMBL/GenBank/DDBJ databases">
        <title>Rhizophora mucronata_Transcriptome.</title>
        <authorList>
            <person name="Meera S.P."/>
            <person name="Sreeshan A."/>
            <person name="Augustine A."/>
        </authorList>
    </citation>
    <scope>NUCLEOTIDE SEQUENCE</scope>
    <source>
        <tissue evidence="1">Leaf</tissue>
    </source>
</reference>
<organism evidence="1">
    <name type="scientific">Rhizophora mucronata</name>
    <name type="common">Asiatic mangrove</name>
    <dbReference type="NCBI Taxonomy" id="61149"/>
    <lineage>
        <taxon>Eukaryota</taxon>
        <taxon>Viridiplantae</taxon>
        <taxon>Streptophyta</taxon>
        <taxon>Embryophyta</taxon>
        <taxon>Tracheophyta</taxon>
        <taxon>Spermatophyta</taxon>
        <taxon>Magnoliopsida</taxon>
        <taxon>eudicotyledons</taxon>
        <taxon>Gunneridae</taxon>
        <taxon>Pentapetalae</taxon>
        <taxon>rosids</taxon>
        <taxon>fabids</taxon>
        <taxon>Malpighiales</taxon>
        <taxon>Rhizophoraceae</taxon>
        <taxon>Rhizophora</taxon>
    </lineage>
</organism>
<sequence>MYRVLLLF</sequence>
<protein>
    <submittedName>
        <fullName evidence="1">Uncharacterized protein</fullName>
    </submittedName>
</protein>
<accession>A0A2P2R3J0</accession>
<dbReference type="EMBL" id="GGEC01093342">
    <property type="protein sequence ID" value="MBX73826.1"/>
    <property type="molecule type" value="Transcribed_RNA"/>
</dbReference>